<dbReference type="Proteomes" id="UP001422759">
    <property type="component" value="Unassembled WGS sequence"/>
</dbReference>
<organism evidence="1 2">
    <name type="scientific">Kitasatospora kazusensis</name>
    <dbReference type="NCBI Taxonomy" id="407974"/>
    <lineage>
        <taxon>Bacteria</taxon>
        <taxon>Bacillati</taxon>
        <taxon>Actinomycetota</taxon>
        <taxon>Actinomycetes</taxon>
        <taxon>Kitasatosporales</taxon>
        <taxon>Streptomycetaceae</taxon>
        <taxon>Kitasatospora</taxon>
    </lineage>
</organism>
<sequence length="59" mass="6163">MAAALGAGLTGTAWASVTTSAVDVTNAVTVNVRARARRAHPARRGSLFCMCVSRRFLGE</sequence>
<keyword evidence="2" id="KW-1185">Reference proteome</keyword>
<evidence type="ECO:0000313" key="1">
    <source>
        <dbReference type="EMBL" id="GAA2132372.1"/>
    </source>
</evidence>
<accession>A0ABN2YVK4</accession>
<name>A0ABN2YVK4_9ACTN</name>
<dbReference type="EMBL" id="BAAANT010000002">
    <property type="protein sequence ID" value="GAA2132372.1"/>
    <property type="molecule type" value="Genomic_DNA"/>
</dbReference>
<comment type="caution">
    <text evidence="1">The sequence shown here is derived from an EMBL/GenBank/DDBJ whole genome shotgun (WGS) entry which is preliminary data.</text>
</comment>
<gene>
    <name evidence="1" type="ORF">GCM10009760_07340</name>
</gene>
<proteinExistence type="predicted"/>
<evidence type="ECO:0000313" key="2">
    <source>
        <dbReference type="Proteomes" id="UP001422759"/>
    </source>
</evidence>
<reference evidence="1 2" key="1">
    <citation type="journal article" date="2019" name="Int. J. Syst. Evol. Microbiol.">
        <title>The Global Catalogue of Microorganisms (GCM) 10K type strain sequencing project: providing services to taxonomists for standard genome sequencing and annotation.</title>
        <authorList>
            <consortium name="The Broad Institute Genomics Platform"/>
            <consortium name="The Broad Institute Genome Sequencing Center for Infectious Disease"/>
            <person name="Wu L."/>
            <person name="Ma J."/>
        </authorList>
    </citation>
    <scope>NUCLEOTIDE SEQUENCE [LARGE SCALE GENOMIC DNA]</scope>
    <source>
        <strain evidence="1 2">JCM 14560</strain>
    </source>
</reference>
<protein>
    <submittedName>
        <fullName evidence="1">Uncharacterized protein</fullName>
    </submittedName>
</protein>